<dbReference type="GO" id="GO:0006261">
    <property type="term" value="P:DNA-templated DNA replication"/>
    <property type="evidence" value="ECO:0007669"/>
    <property type="project" value="TreeGrafter"/>
</dbReference>
<comment type="caution">
    <text evidence="1">The sequence shown here is derived from an EMBL/GenBank/DDBJ whole genome shotgun (WGS) entry which is preliminary data.</text>
</comment>
<dbReference type="RefSeq" id="WP_135470419.1">
    <property type="nucleotide sequence ID" value="NZ_SJSA01000001.1"/>
</dbReference>
<reference evidence="1 2" key="1">
    <citation type="submission" date="2019-02" db="EMBL/GenBank/DDBJ databases">
        <title>Isolation and identification of novel species under the genus Muribaculum.</title>
        <authorList>
            <person name="Miyake S."/>
            <person name="Ding Y."/>
            <person name="Low A."/>
            <person name="Soh M."/>
            <person name="Seedorf H."/>
        </authorList>
    </citation>
    <scope>NUCLEOTIDE SEQUENCE [LARGE SCALE GENOMIC DNA]</scope>
    <source>
        <strain evidence="1 2">TLL-A3</strain>
    </source>
</reference>
<dbReference type="Gene3D" id="3.40.50.300">
    <property type="entry name" value="P-loop containing nucleotide triphosphate hydrolases"/>
    <property type="match status" value="1"/>
</dbReference>
<dbReference type="PANTHER" id="PTHR11669">
    <property type="entry name" value="REPLICATION FACTOR C / DNA POLYMERASE III GAMMA-TAU SUBUNIT"/>
    <property type="match status" value="1"/>
</dbReference>
<keyword evidence="2" id="KW-1185">Reference proteome</keyword>
<accession>A0A4Z0V5X9</accession>
<evidence type="ECO:0000313" key="1">
    <source>
        <dbReference type="EMBL" id="TGG39677.1"/>
    </source>
</evidence>
<dbReference type="SUPFAM" id="SSF52540">
    <property type="entry name" value="P-loop containing nucleoside triphosphate hydrolases"/>
    <property type="match status" value="1"/>
</dbReference>
<dbReference type="InterPro" id="IPR027417">
    <property type="entry name" value="P-loop_NTPase"/>
</dbReference>
<dbReference type="GeneID" id="82148698"/>
<evidence type="ECO:0000313" key="2">
    <source>
        <dbReference type="Proteomes" id="UP000297635"/>
    </source>
</evidence>
<proteinExistence type="predicted"/>
<dbReference type="AlphaFoldDB" id="A0A4Z0V5X9"/>
<gene>
    <name evidence="1" type="ORF">EZ315_02770</name>
</gene>
<dbReference type="Proteomes" id="UP000297635">
    <property type="component" value="Unassembled WGS sequence"/>
</dbReference>
<name>A0A4Z0V5X9_9BACT</name>
<organism evidence="1 2">
    <name type="scientific">Duncaniella freteri</name>
    <dbReference type="NCBI Taxonomy" id="2530391"/>
    <lineage>
        <taxon>Bacteria</taxon>
        <taxon>Pseudomonadati</taxon>
        <taxon>Bacteroidota</taxon>
        <taxon>Bacteroidia</taxon>
        <taxon>Bacteroidales</taxon>
        <taxon>Muribaculaceae</taxon>
        <taxon>Duncaniella</taxon>
    </lineage>
</organism>
<dbReference type="EMBL" id="SJSA01000001">
    <property type="protein sequence ID" value="TGG39677.1"/>
    <property type="molecule type" value="Genomic_DNA"/>
</dbReference>
<sequence length="376" mass="42973">MNFKDIPAHENVKRQLRDMVADGRVPHALLLHGPAGSGKFMLARVFAQYLHCEHPTSDGEPCGTCPACIQHQTFNHVDTLFVYPVVKTEKLKEPVSDDYIEEFRDFITSSPYMDFDKWASSFEKKNAQPIIYVYESAGLERRLAVSATASKYKIVIMWLPEKMNEQAANKLLKLIEEPYPGTIFILVSNDASAILPTIKSRCRPVEVTRLDDATVAEYLTRRLAMDPQDAMASAHIAGGDINAALRTVDATSVSWMFFDYFVQLMRLAYQRDVKGLKQWSADITSMGREQEVKFYEYCTRLIRENFIFNFNRPDITYMNRTEAQFSQRFARFITERNAESIVNHMDLAARDIAGNANGKIVNFDFAIKMIILIKNS</sequence>
<dbReference type="PANTHER" id="PTHR11669:SF8">
    <property type="entry name" value="DNA POLYMERASE III SUBUNIT DELTA"/>
    <property type="match status" value="1"/>
</dbReference>
<protein>
    <submittedName>
        <fullName evidence="1">DNA polymerase III subunit delta</fullName>
    </submittedName>
</protein>
<dbReference type="InterPro" id="IPR050238">
    <property type="entry name" value="DNA_Rep/Repair_Clamp_Loader"/>
</dbReference>
<dbReference type="Pfam" id="PF13177">
    <property type="entry name" value="DNA_pol3_delta2"/>
    <property type="match status" value="1"/>
</dbReference>